<name>A0A1H7J375_RUMAL</name>
<protein>
    <submittedName>
        <fullName evidence="4">Uncharacterized protein</fullName>
    </submittedName>
</protein>
<dbReference type="InterPro" id="IPR056798">
    <property type="entry name" value="ADH_Fe_C"/>
</dbReference>
<dbReference type="GO" id="GO:0008106">
    <property type="term" value="F:alcohol dehydrogenase (NADP+) activity"/>
    <property type="evidence" value="ECO:0007669"/>
    <property type="project" value="TreeGrafter"/>
</dbReference>
<evidence type="ECO:0000256" key="1">
    <source>
        <dbReference type="ARBA" id="ARBA00023002"/>
    </source>
</evidence>
<feature type="domain" description="Alcohol dehydrogenase iron-type/glycerol dehydrogenase GldA" evidence="2">
    <location>
        <begin position="9"/>
        <end position="177"/>
    </location>
</feature>
<feature type="domain" description="Fe-containing alcohol dehydrogenase-like C-terminal" evidence="3">
    <location>
        <begin position="188"/>
        <end position="386"/>
    </location>
</feature>
<dbReference type="RefSeq" id="WP_074831569.1">
    <property type="nucleotide sequence ID" value="NZ_FOAT01000004.1"/>
</dbReference>
<dbReference type="InterPro" id="IPR044731">
    <property type="entry name" value="BDH-like"/>
</dbReference>
<dbReference type="CDD" id="cd08187">
    <property type="entry name" value="BDH"/>
    <property type="match status" value="1"/>
</dbReference>
<dbReference type="InterPro" id="IPR001670">
    <property type="entry name" value="ADH_Fe/GldA"/>
</dbReference>
<evidence type="ECO:0000259" key="3">
    <source>
        <dbReference type="Pfam" id="PF25137"/>
    </source>
</evidence>
<evidence type="ECO:0000313" key="4">
    <source>
        <dbReference type="EMBL" id="SEK68347.1"/>
    </source>
</evidence>
<dbReference type="GO" id="GO:1990362">
    <property type="term" value="F:butanol dehydrogenase (NAD+) activity"/>
    <property type="evidence" value="ECO:0007669"/>
    <property type="project" value="InterPro"/>
</dbReference>
<dbReference type="Gene3D" id="1.20.1090.10">
    <property type="entry name" value="Dehydroquinate synthase-like - alpha domain"/>
    <property type="match status" value="1"/>
</dbReference>
<dbReference type="PANTHER" id="PTHR43633:SF1">
    <property type="entry name" value="ALCOHOL DEHYDROGENASE YQHD"/>
    <property type="match status" value="1"/>
</dbReference>
<gene>
    <name evidence="4" type="ORF">SAMN05216469_104173</name>
</gene>
<dbReference type="GO" id="GO:0046872">
    <property type="term" value="F:metal ion binding"/>
    <property type="evidence" value="ECO:0007669"/>
    <property type="project" value="InterPro"/>
</dbReference>
<keyword evidence="1" id="KW-0560">Oxidoreductase</keyword>
<proteinExistence type="predicted"/>
<dbReference type="PANTHER" id="PTHR43633">
    <property type="entry name" value="ALCOHOL DEHYDROGENASE YQHD"/>
    <property type="match status" value="1"/>
</dbReference>
<evidence type="ECO:0000313" key="5">
    <source>
        <dbReference type="Proteomes" id="UP000186015"/>
    </source>
</evidence>
<dbReference type="Gene3D" id="3.40.50.1970">
    <property type="match status" value="1"/>
</dbReference>
<organism evidence="4 5">
    <name type="scientific">Ruminococcus albus</name>
    <dbReference type="NCBI Taxonomy" id="1264"/>
    <lineage>
        <taxon>Bacteria</taxon>
        <taxon>Bacillati</taxon>
        <taxon>Bacillota</taxon>
        <taxon>Clostridia</taxon>
        <taxon>Eubacteriales</taxon>
        <taxon>Oscillospiraceae</taxon>
        <taxon>Ruminococcus</taxon>
    </lineage>
</organism>
<dbReference type="Proteomes" id="UP000186015">
    <property type="component" value="Unassembled WGS sequence"/>
</dbReference>
<dbReference type="AlphaFoldDB" id="A0A1H7J375"/>
<sequence length="394" mass="42937">MNNFNFYSPTEFVFGKDRENECGTYVKKFGGSKVLIHYGGSSAVKSGLLDRVKRSLENSGIAYCELGGVQPNPRDGLVYKGIELCHKENIDFILAVGGGSVIDSSKAIAAGVPYDGDFWDFYSGKHIDKALSVGTVLTIAAAGSEGSGDSVITKEDGMLKRGAGADALRPKFSVMNPELTQTLPAYQTACGATDIMAHVFERYFTNTTEVEITDRLCEAVLITMVKETPRVIADPNNYEARANIMWAGMVAHNNIVGVGREQDWNSHGIEHELSALYDCAHGAGLAVIMPAWMEFVYKHNIMRFCQMAVRVFGCKMDFENPENTALAGIKAFRRFLHDIGMPINFAELGAKEEDIPALTEKFGLGDGKTGGFVHLSSEDVTQIYKIAAKASLPQ</sequence>
<dbReference type="GO" id="GO:0005829">
    <property type="term" value="C:cytosol"/>
    <property type="evidence" value="ECO:0007669"/>
    <property type="project" value="TreeGrafter"/>
</dbReference>
<dbReference type="SUPFAM" id="SSF56796">
    <property type="entry name" value="Dehydroquinate synthase-like"/>
    <property type="match status" value="1"/>
</dbReference>
<dbReference type="GO" id="GO:1990002">
    <property type="term" value="F:methylglyoxal reductase (NADPH) (acetol producing) activity"/>
    <property type="evidence" value="ECO:0007669"/>
    <property type="project" value="TreeGrafter"/>
</dbReference>
<dbReference type="Pfam" id="PF00465">
    <property type="entry name" value="Fe-ADH"/>
    <property type="match status" value="1"/>
</dbReference>
<dbReference type="FunFam" id="3.40.50.1970:FF:000003">
    <property type="entry name" value="Alcohol dehydrogenase, iron-containing"/>
    <property type="match status" value="1"/>
</dbReference>
<dbReference type="Pfam" id="PF25137">
    <property type="entry name" value="ADH_Fe_C"/>
    <property type="match status" value="1"/>
</dbReference>
<reference evidence="4 5" key="1">
    <citation type="submission" date="2016-10" db="EMBL/GenBank/DDBJ databases">
        <authorList>
            <person name="de Groot N.N."/>
        </authorList>
    </citation>
    <scope>NUCLEOTIDE SEQUENCE [LARGE SCALE GENOMIC DNA]</scope>
    <source>
        <strain evidence="4 5">KH2T6</strain>
    </source>
</reference>
<accession>A0A1H7J375</accession>
<dbReference type="EMBL" id="FOAT01000004">
    <property type="protein sequence ID" value="SEK68347.1"/>
    <property type="molecule type" value="Genomic_DNA"/>
</dbReference>
<evidence type="ECO:0000259" key="2">
    <source>
        <dbReference type="Pfam" id="PF00465"/>
    </source>
</evidence>
<dbReference type="OrthoDB" id="9801156at2"/>